<dbReference type="EMBL" id="CAKKLH010000068">
    <property type="protein sequence ID" value="CAH0101854.1"/>
    <property type="molecule type" value="Genomic_DNA"/>
</dbReference>
<dbReference type="Proteomes" id="UP000789390">
    <property type="component" value="Unassembled WGS sequence"/>
</dbReference>
<feature type="region of interest" description="Disordered" evidence="1">
    <location>
        <begin position="1"/>
        <end position="25"/>
    </location>
</feature>
<feature type="compositionally biased region" description="Acidic residues" evidence="1">
    <location>
        <begin position="171"/>
        <end position="187"/>
    </location>
</feature>
<protein>
    <submittedName>
        <fullName evidence="3">Uncharacterized protein</fullName>
    </submittedName>
</protein>
<evidence type="ECO:0000256" key="1">
    <source>
        <dbReference type="SAM" id="MobiDB-lite"/>
    </source>
</evidence>
<organism evidence="3 4">
    <name type="scientific">Daphnia galeata</name>
    <dbReference type="NCBI Taxonomy" id="27404"/>
    <lineage>
        <taxon>Eukaryota</taxon>
        <taxon>Metazoa</taxon>
        <taxon>Ecdysozoa</taxon>
        <taxon>Arthropoda</taxon>
        <taxon>Crustacea</taxon>
        <taxon>Branchiopoda</taxon>
        <taxon>Diplostraca</taxon>
        <taxon>Cladocera</taxon>
        <taxon>Anomopoda</taxon>
        <taxon>Daphniidae</taxon>
        <taxon>Daphnia</taxon>
    </lineage>
</organism>
<reference evidence="3" key="1">
    <citation type="submission" date="2021-11" db="EMBL/GenBank/DDBJ databases">
        <authorList>
            <person name="Schell T."/>
        </authorList>
    </citation>
    <scope>NUCLEOTIDE SEQUENCE</scope>
    <source>
        <strain evidence="3">M5</strain>
    </source>
</reference>
<keyword evidence="4" id="KW-1185">Reference proteome</keyword>
<keyword evidence="2" id="KW-0812">Transmembrane</keyword>
<evidence type="ECO:0000256" key="2">
    <source>
        <dbReference type="SAM" id="Phobius"/>
    </source>
</evidence>
<evidence type="ECO:0000313" key="4">
    <source>
        <dbReference type="Proteomes" id="UP000789390"/>
    </source>
</evidence>
<accession>A0A8J2WK79</accession>
<comment type="caution">
    <text evidence="3">The sequence shown here is derived from an EMBL/GenBank/DDBJ whole genome shotgun (WGS) entry which is preliminary data.</text>
</comment>
<proteinExistence type="predicted"/>
<evidence type="ECO:0000313" key="3">
    <source>
        <dbReference type="EMBL" id="CAH0101854.1"/>
    </source>
</evidence>
<keyword evidence="2" id="KW-1133">Transmembrane helix</keyword>
<keyword evidence="2" id="KW-0472">Membrane</keyword>
<sequence>MRASVKERSPLEFLRDEKGGSQVEENKSRCHISFDSLTVHIRRAEIGAMATRKNNRVVSTLLFLLLAFTSIIDGHRHRNRQTTMTATLTSTLTTTTTKSTYTVCASVSADPAAPITACRRRRQYWIDVPIYIALDEFINEQLSSQFFIHPANVLQVEPTADPLSLFKNDQSSDESIDDEDDDDEDPSMDFIPSPQSIEPSWLTPDLSDFQPQMIGRLSNYLMYGRIRKRRRRKTIVITSTKITTATNTVTSYTSTNTFFISGCTPASFPFSYC</sequence>
<dbReference type="OrthoDB" id="6392736at2759"/>
<gene>
    <name evidence="3" type="ORF">DGAL_LOCUS4224</name>
</gene>
<dbReference type="AlphaFoldDB" id="A0A8J2WK79"/>
<feature type="region of interest" description="Disordered" evidence="1">
    <location>
        <begin position="164"/>
        <end position="194"/>
    </location>
</feature>
<name>A0A8J2WK79_9CRUS</name>
<feature type="transmembrane region" description="Helical" evidence="2">
    <location>
        <begin position="57"/>
        <end position="74"/>
    </location>
</feature>